<organism evidence="1 2">
    <name type="scientific">Phytohabitans maris</name>
    <dbReference type="NCBI Taxonomy" id="3071409"/>
    <lineage>
        <taxon>Bacteria</taxon>
        <taxon>Bacillati</taxon>
        <taxon>Actinomycetota</taxon>
        <taxon>Actinomycetes</taxon>
        <taxon>Micromonosporales</taxon>
        <taxon>Micromonosporaceae</taxon>
    </lineage>
</organism>
<dbReference type="InterPro" id="IPR011991">
    <property type="entry name" value="ArsR-like_HTH"/>
</dbReference>
<dbReference type="InterPro" id="IPR036388">
    <property type="entry name" value="WH-like_DNA-bd_sf"/>
</dbReference>
<comment type="caution">
    <text evidence="1">The sequence shown here is derived from an EMBL/GenBank/DDBJ whole genome shotgun (WGS) entry which is preliminary data.</text>
</comment>
<gene>
    <name evidence="1" type="ORF">RB614_22880</name>
</gene>
<name>A0ABU0ZJX5_9ACTN</name>
<dbReference type="CDD" id="cd00090">
    <property type="entry name" value="HTH_ARSR"/>
    <property type="match status" value="1"/>
</dbReference>
<dbReference type="RefSeq" id="WP_308714637.1">
    <property type="nucleotide sequence ID" value="NZ_JAVHUY010000021.1"/>
</dbReference>
<protein>
    <submittedName>
        <fullName evidence="1">Transcriptional regulator</fullName>
    </submittedName>
</protein>
<evidence type="ECO:0000313" key="2">
    <source>
        <dbReference type="Proteomes" id="UP001230908"/>
    </source>
</evidence>
<dbReference type="InterPro" id="IPR036390">
    <property type="entry name" value="WH_DNA-bd_sf"/>
</dbReference>
<dbReference type="SUPFAM" id="SSF46785">
    <property type="entry name" value="Winged helix' DNA-binding domain"/>
    <property type="match status" value="1"/>
</dbReference>
<keyword evidence="2" id="KW-1185">Reference proteome</keyword>
<dbReference type="Proteomes" id="UP001230908">
    <property type="component" value="Unassembled WGS sequence"/>
</dbReference>
<dbReference type="Gene3D" id="1.10.10.10">
    <property type="entry name" value="Winged helix-like DNA-binding domain superfamily/Winged helix DNA-binding domain"/>
    <property type="match status" value="1"/>
</dbReference>
<proteinExistence type="predicted"/>
<sequence>MEDLEALALLTDPVRRSAYQMVAGAGAEPVGRDEVAAALGVGRTLAAFHLDKLVDAGLLEASFARRSGRSGPGAGRPAKLYRRAAAERAVSVPPRAYLSAAELLAEGVERAGADAAVYGVAREHGREVGAAAGAGADPVGVLAGRGYEPETDGATVRLRNCPFHQLAARFPPLVCGMNLALVEGVLEGAGAAGWGARLDPTPGRCCVTLSKNNEDAI</sequence>
<evidence type="ECO:0000313" key="1">
    <source>
        <dbReference type="EMBL" id="MDQ7907365.1"/>
    </source>
</evidence>
<reference evidence="1 2" key="1">
    <citation type="submission" date="2023-08" db="EMBL/GenBank/DDBJ databases">
        <title>Phytohabitans sansha sp. nov., isolated from marine sediment.</title>
        <authorList>
            <person name="Zhao Y."/>
            <person name="Yi K."/>
        </authorList>
    </citation>
    <scope>NUCLEOTIDE SEQUENCE [LARGE SCALE GENOMIC DNA]</scope>
    <source>
        <strain evidence="1 2">ZYX-F-186</strain>
    </source>
</reference>
<accession>A0ABU0ZJX5</accession>
<dbReference type="EMBL" id="JAVHUY010000021">
    <property type="protein sequence ID" value="MDQ7907365.1"/>
    <property type="molecule type" value="Genomic_DNA"/>
</dbReference>